<feature type="compositionally biased region" description="Basic and acidic residues" evidence="1">
    <location>
        <begin position="400"/>
        <end position="409"/>
    </location>
</feature>
<dbReference type="EMBL" id="JACCKD010000004">
    <property type="protein sequence ID" value="MBA0126710.1"/>
    <property type="molecule type" value="Genomic_DNA"/>
</dbReference>
<feature type="compositionally biased region" description="Gly residues" evidence="1">
    <location>
        <begin position="250"/>
        <end position="265"/>
    </location>
</feature>
<organism evidence="2 3">
    <name type="scientific">Haloechinothrix aidingensis</name>
    <dbReference type="NCBI Taxonomy" id="2752311"/>
    <lineage>
        <taxon>Bacteria</taxon>
        <taxon>Bacillati</taxon>
        <taxon>Actinomycetota</taxon>
        <taxon>Actinomycetes</taxon>
        <taxon>Pseudonocardiales</taxon>
        <taxon>Pseudonocardiaceae</taxon>
        <taxon>Haloechinothrix</taxon>
    </lineage>
</organism>
<protein>
    <submittedName>
        <fullName evidence="2">WXG100 family type VII secretion target</fullName>
    </submittedName>
</protein>
<feature type="compositionally biased region" description="Basic and acidic residues" evidence="1">
    <location>
        <begin position="169"/>
        <end position="183"/>
    </location>
</feature>
<accession>A0A838ABT6</accession>
<keyword evidence="3" id="KW-1185">Reference proteome</keyword>
<reference evidence="2 3" key="1">
    <citation type="submission" date="2020-07" db="EMBL/GenBank/DDBJ databases">
        <title>Genome of Haloechinothrix sp.</title>
        <authorList>
            <person name="Tang S.-K."/>
            <person name="Yang L."/>
            <person name="Zhu W.-Y."/>
        </authorList>
    </citation>
    <scope>NUCLEOTIDE SEQUENCE [LARGE SCALE GENOMIC DNA]</scope>
    <source>
        <strain evidence="2 3">YIM 98757</strain>
    </source>
</reference>
<dbReference type="Proteomes" id="UP000582974">
    <property type="component" value="Unassembled WGS sequence"/>
</dbReference>
<dbReference type="RefSeq" id="WP_180893506.1">
    <property type="nucleotide sequence ID" value="NZ_JACCKD010000004.1"/>
</dbReference>
<feature type="region of interest" description="Disordered" evidence="1">
    <location>
        <begin position="250"/>
        <end position="314"/>
    </location>
</feature>
<evidence type="ECO:0000313" key="3">
    <source>
        <dbReference type="Proteomes" id="UP000582974"/>
    </source>
</evidence>
<gene>
    <name evidence="2" type="ORF">H0B56_14250</name>
</gene>
<evidence type="ECO:0000256" key="1">
    <source>
        <dbReference type="SAM" id="MobiDB-lite"/>
    </source>
</evidence>
<name>A0A838ABT6_9PSEU</name>
<comment type="caution">
    <text evidence="2">The sequence shown here is derived from an EMBL/GenBank/DDBJ whole genome shotgun (WGS) entry which is preliminary data.</text>
</comment>
<sequence length="444" mass="43613">MGHPATGHGLSGAEIYTKITEDGRFTDSLSTGEEIARDLNTRHMDISDELAALHRTVDEVWRGESAEAFKAKLDQIRNRSAETAAAVSPSSFSMNSQNGSFDRVYNEVEPVEGTIEEATGGDWRDYVSWTQLVDSKEEQREAWREKDAKNRQAYSAYATESGENQVRISQERDYPDPDKDSRGSSKSSGGTTAPSSVTQPGTTAPTASGGAGTTAPAGAAPAGSGGSTAAPGIGGTGAAGAGAVGGGTAGAGGAAGGAGAGGRQGGVRLPDGSIRYPDGTIRRPDGSLVRPDGTVIPPSGTSASGMGAGRAAGDFGPTGSGAGGMAAGGMVAGGMAGAGGAAGGGPGGAGAYSGQGQFGPTGSGGAAGAAGGQAGAGGARPMGGGMMGAGGGRGGQGGGDEEHERKFVQDEQLDSGLPVMRDEHGEKEYDPVTGMVIIDGVIGE</sequence>
<dbReference type="AlphaFoldDB" id="A0A838ABT6"/>
<feature type="compositionally biased region" description="Low complexity" evidence="1">
    <location>
        <begin position="184"/>
        <end position="228"/>
    </location>
</feature>
<proteinExistence type="predicted"/>
<feature type="compositionally biased region" description="Gly residues" evidence="1">
    <location>
        <begin position="362"/>
        <end position="398"/>
    </location>
</feature>
<feature type="region of interest" description="Disordered" evidence="1">
    <location>
        <begin position="156"/>
        <end position="228"/>
    </location>
</feature>
<evidence type="ECO:0000313" key="2">
    <source>
        <dbReference type="EMBL" id="MBA0126710.1"/>
    </source>
</evidence>
<feature type="region of interest" description="Disordered" evidence="1">
    <location>
        <begin position="362"/>
        <end position="428"/>
    </location>
</feature>